<keyword evidence="1" id="KW-1133">Transmembrane helix</keyword>
<evidence type="ECO:0008006" key="4">
    <source>
        <dbReference type="Google" id="ProtNLM"/>
    </source>
</evidence>
<reference evidence="2 3" key="1">
    <citation type="submission" date="2017-02" db="EMBL/GenBank/DDBJ databases">
        <authorList>
            <person name="Peterson S.W."/>
        </authorList>
    </citation>
    <scope>NUCLEOTIDE SEQUENCE [LARGE SCALE GENOMIC DNA]</scope>
    <source>
        <strain evidence="2 3">DSM 45154</strain>
    </source>
</reference>
<evidence type="ECO:0000256" key="1">
    <source>
        <dbReference type="SAM" id="Phobius"/>
    </source>
</evidence>
<dbReference type="AlphaFoldDB" id="A0A1T4S5A2"/>
<sequence length="134" mass="13025">MTMTRRSTPGPRTTTLAAAAGGGAGVLAGLLAYGVVLAVSALFPTPDANIGLGMAALLIQIVGTAVATWGALRLLGVPGAGVAAGTVALAGVVAPFTSLYDPAPPMGMVVWALGAALFAAVGVQLAAFLRRGRG</sequence>
<proteinExistence type="predicted"/>
<evidence type="ECO:0000313" key="2">
    <source>
        <dbReference type="EMBL" id="SKA23296.1"/>
    </source>
</evidence>
<keyword evidence="1" id="KW-0472">Membrane</keyword>
<name>A0A1T4S5A2_9ACTN</name>
<organism evidence="2 3">
    <name type="scientific">Marinactinospora thermotolerans DSM 45154</name>
    <dbReference type="NCBI Taxonomy" id="1122192"/>
    <lineage>
        <taxon>Bacteria</taxon>
        <taxon>Bacillati</taxon>
        <taxon>Actinomycetota</taxon>
        <taxon>Actinomycetes</taxon>
        <taxon>Streptosporangiales</taxon>
        <taxon>Nocardiopsidaceae</taxon>
        <taxon>Marinactinospora</taxon>
    </lineage>
</organism>
<feature type="transmembrane region" description="Helical" evidence="1">
    <location>
        <begin position="108"/>
        <end position="129"/>
    </location>
</feature>
<dbReference type="Proteomes" id="UP000190637">
    <property type="component" value="Unassembled WGS sequence"/>
</dbReference>
<protein>
    <recommendedName>
        <fullName evidence="4">Integral membrane protein</fullName>
    </recommendedName>
</protein>
<feature type="transmembrane region" description="Helical" evidence="1">
    <location>
        <begin position="74"/>
        <end position="96"/>
    </location>
</feature>
<gene>
    <name evidence="2" type="ORF">SAMN02745673_03199</name>
</gene>
<keyword evidence="3" id="KW-1185">Reference proteome</keyword>
<feature type="transmembrane region" description="Helical" evidence="1">
    <location>
        <begin position="48"/>
        <end position="67"/>
    </location>
</feature>
<keyword evidence="1" id="KW-0812">Transmembrane</keyword>
<dbReference type="EMBL" id="FUWS01000008">
    <property type="protein sequence ID" value="SKA23296.1"/>
    <property type="molecule type" value="Genomic_DNA"/>
</dbReference>
<evidence type="ECO:0000313" key="3">
    <source>
        <dbReference type="Proteomes" id="UP000190637"/>
    </source>
</evidence>
<dbReference type="RefSeq" id="WP_144390156.1">
    <property type="nucleotide sequence ID" value="NZ_FUWS01000008.1"/>
</dbReference>
<accession>A0A1T4S5A2</accession>